<dbReference type="KEGG" id="pmet:G4Y79_00455"/>
<feature type="transmembrane region" description="Helical" evidence="1">
    <location>
        <begin position="30"/>
        <end position="49"/>
    </location>
</feature>
<gene>
    <name evidence="2" type="ORF">G4Y79_00455</name>
</gene>
<keyword evidence="3" id="KW-1185">Reference proteome</keyword>
<protein>
    <submittedName>
        <fullName evidence="2">DUF2085 domain-containing protein</fullName>
    </submittedName>
</protein>
<evidence type="ECO:0000256" key="1">
    <source>
        <dbReference type="SAM" id="Phobius"/>
    </source>
</evidence>
<feature type="transmembrane region" description="Helical" evidence="1">
    <location>
        <begin position="227"/>
        <end position="247"/>
    </location>
</feature>
<keyword evidence="1" id="KW-1133">Transmembrane helix</keyword>
<keyword evidence="1" id="KW-0812">Transmembrane</keyword>
<evidence type="ECO:0000313" key="3">
    <source>
        <dbReference type="Proteomes" id="UP000594468"/>
    </source>
</evidence>
<accession>A0A7S8IDQ7</accession>
<evidence type="ECO:0000313" key="2">
    <source>
        <dbReference type="EMBL" id="QPC82875.1"/>
    </source>
</evidence>
<dbReference type="AlphaFoldDB" id="A0A7S8IDQ7"/>
<organism evidence="2 3">
    <name type="scientific">Phototrophicus methaneseepsis</name>
    <dbReference type="NCBI Taxonomy" id="2710758"/>
    <lineage>
        <taxon>Bacteria</taxon>
        <taxon>Bacillati</taxon>
        <taxon>Chloroflexota</taxon>
        <taxon>Candidatus Thermofontia</taxon>
        <taxon>Phototrophicales</taxon>
        <taxon>Phototrophicaceae</taxon>
        <taxon>Phototrophicus</taxon>
    </lineage>
</organism>
<feature type="transmembrane region" description="Helical" evidence="1">
    <location>
        <begin position="163"/>
        <end position="181"/>
    </location>
</feature>
<feature type="transmembrane region" description="Helical" evidence="1">
    <location>
        <begin position="188"/>
        <end position="207"/>
    </location>
</feature>
<dbReference type="RefSeq" id="WP_195170944.1">
    <property type="nucleotide sequence ID" value="NZ_CP062983.1"/>
</dbReference>
<sequence length="275" mass="31520">MSDTQPQRRNSLGIRLNRALYRFAKNWHRFVIGFLSLLVAGVFAAPILMNLGLTGPATVLYTIYAPLCHQFGFRSIFIGGDQVFYPREDAHSGLKPYEDYVLNDPEFAEDYAYWYEFSYRQPLERGLVAEDVETFTLPLQLASKAFPGNEQMGYKSAVCQRDVAIYTGMLVFMIVYTLPFVRPRLRPLPFLLFVVMGIGPIGIDGFSQLLSYPPFEWLPIRETLPGFRLATGFLFGFMGGWLAFPLLELNMRDIRRQVVRKFQKAGIPLEASRER</sequence>
<proteinExistence type="predicted"/>
<dbReference type="Proteomes" id="UP000594468">
    <property type="component" value="Chromosome"/>
</dbReference>
<reference evidence="2 3" key="1">
    <citation type="submission" date="2020-02" db="EMBL/GenBank/DDBJ databases">
        <authorList>
            <person name="Zheng R.K."/>
            <person name="Sun C.M."/>
        </authorList>
    </citation>
    <scope>NUCLEOTIDE SEQUENCE [LARGE SCALE GENOMIC DNA]</scope>
    <source>
        <strain evidence="3">rifampicinis</strain>
    </source>
</reference>
<keyword evidence="1" id="KW-0472">Membrane</keyword>
<dbReference type="InterPro" id="IPR019206">
    <property type="entry name" value="DUF2085_TM"/>
</dbReference>
<dbReference type="EMBL" id="CP062983">
    <property type="protein sequence ID" value="QPC82875.1"/>
    <property type="molecule type" value="Genomic_DNA"/>
</dbReference>
<dbReference type="Pfam" id="PF09858">
    <property type="entry name" value="DUF2085"/>
    <property type="match status" value="1"/>
</dbReference>
<name>A0A7S8IDQ7_9CHLR</name>